<reference evidence="7 8" key="1">
    <citation type="submission" date="2020-08" db="EMBL/GenBank/DDBJ databases">
        <title>Sequencing the genomes of 1000 actinobacteria strains.</title>
        <authorList>
            <person name="Klenk H.-P."/>
        </authorList>
    </citation>
    <scope>NUCLEOTIDE SEQUENCE [LARGE SCALE GENOMIC DNA]</scope>
    <source>
        <strain evidence="7 8">DSM 44230</strain>
    </source>
</reference>
<feature type="domain" description="Methyltransferase" evidence="6">
    <location>
        <begin position="67"/>
        <end position="160"/>
    </location>
</feature>
<evidence type="ECO:0000256" key="1">
    <source>
        <dbReference type="ARBA" id="ARBA00010815"/>
    </source>
</evidence>
<dbReference type="RefSeq" id="WP_185000929.1">
    <property type="nucleotide sequence ID" value="NZ_BAAAUI010000018.1"/>
</dbReference>
<dbReference type="Pfam" id="PF13649">
    <property type="entry name" value="Methyltransf_25"/>
    <property type="match status" value="1"/>
</dbReference>
<keyword evidence="5" id="KW-0443">Lipid metabolism</keyword>
<gene>
    <name evidence="7" type="ORF">HNR67_000979</name>
</gene>
<evidence type="ECO:0000256" key="4">
    <source>
        <dbReference type="ARBA" id="ARBA00022691"/>
    </source>
</evidence>
<evidence type="ECO:0000313" key="7">
    <source>
        <dbReference type="EMBL" id="MBB4674861.1"/>
    </source>
</evidence>
<dbReference type="GO" id="GO:0032259">
    <property type="term" value="P:methylation"/>
    <property type="evidence" value="ECO:0007669"/>
    <property type="project" value="UniProtKB-KW"/>
</dbReference>
<keyword evidence="2 7" id="KW-0489">Methyltransferase</keyword>
<keyword evidence="8" id="KW-1185">Reference proteome</keyword>
<dbReference type="InterPro" id="IPR029063">
    <property type="entry name" value="SAM-dependent_MTases_sf"/>
</dbReference>
<dbReference type="SUPFAM" id="SSF53335">
    <property type="entry name" value="S-adenosyl-L-methionine-dependent methyltransferases"/>
    <property type="match status" value="1"/>
</dbReference>
<dbReference type="CDD" id="cd02440">
    <property type="entry name" value="AdoMet_MTases"/>
    <property type="match status" value="1"/>
</dbReference>
<keyword evidence="4" id="KW-0949">S-adenosyl-L-methionine</keyword>
<dbReference type="GO" id="GO:0006629">
    <property type="term" value="P:lipid metabolic process"/>
    <property type="evidence" value="ECO:0007669"/>
    <property type="project" value="UniProtKB-KW"/>
</dbReference>
<comment type="caution">
    <text evidence="7">The sequence shown here is derived from an EMBL/GenBank/DDBJ whole genome shotgun (WGS) entry which is preliminary data.</text>
</comment>
<protein>
    <submittedName>
        <fullName evidence="7">Cyclopropane fatty-acyl-phospholipid synthase-like methyltransferase</fullName>
    </submittedName>
</protein>
<proteinExistence type="inferred from homology"/>
<evidence type="ECO:0000259" key="6">
    <source>
        <dbReference type="Pfam" id="PF13649"/>
    </source>
</evidence>
<dbReference type="PANTHER" id="PTHR43667">
    <property type="entry name" value="CYCLOPROPANE-FATTY-ACYL-PHOSPHOLIPID SYNTHASE"/>
    <property type="match status" value="1"/>
</dbReference>
<dbReference type="EMBL" id="JACHMH010000001">
    <property type="protein sequence ID" value="MBB4674861.1"/>
    <property type="molecule type" value="Genomic_DNA"/>
</dbReference>
<organism evidence="7 8">
    <name type="scientific">Crossiella cryophila</name>
    <dbReference type="NCBI Taxonomy" id="43355"/>
    <lineage>
        <taxon>Bacteria</taxon>
        <taxon>Bacillati</taxon>
        <taxon>Actinomycetota</taxon>
        <taxon>Actinomycetes</taxon>
        <taxon>Pseudonocardiales</taxon>
        <taxon>Pseudonocardiaceae</taxon>
        <taxon>Crossiella</taxon>
    </lineage>
</organism>
<name>A0A7W7C5E6_9PSEU</name>
<dbReference type="GO" id="GO:0008168">
    <property type="term" value="F:methyltransferase activity"/>
    <property type="evidence" value="ECO:0007669"/>
    <property type="project" value="UniProtKB-KW"/>
</dbReference>
<dbReference type="PANTHER" id="PTHR43667:SF1">
    <property type="entry name" value="CYCLOPROPANE-FATTY-ACYL-PHOSPHOLIPID SYNTHASE"/>
    <property type="match status" value="1"/>
</dbReference>
<evidence type="ECO:0000313" key="8">
    <source>
        <dbReference type="Proteomes" id="UP000533598"/>
    </source>
</evidence>
<sequence length="273" mass="29764">MTRAAPEDFALVAELYDQDMAGNNLVHDLVYPRVYGPGEYIGQFSDNSASELRALAAAMDLAPDSAVLDIGCGTAPVAAFLAGEFGWRITGIDVAASPLRKAAQRLTEAGLADRVSLAHGDVYRHGFAAPFDGIYGTGAFCHFDPARLFARCHELLRPGGRLAFMERVRTGELSEQEWRQLTVEWACPTVNTVPEYREALSGAGFAVDVVQDLTPTFRDWQDRSVIVRHELKAEIIALTSAEYFETSVRLADYENAVTKAGKLGYALVTATAR</sequence>
<dbReference type="AlphaFoldDB" id="A0A7W7C5E6"/>
<keyword evidence="3 7" id="KW-0808">Transferase</keyword>
<evidence type="ECO:0000256" key="2">
    <source>
        <dbReference type="ARBA" id="ARBA00022603"/>
    </source>
</evidence>
<dbReference type="Gene3D" id="3.40.50.150">
    <property type="entry name" value="Vaccinia Virus protein VP39"/>
    <property type="match status" value="1"/>
</dbReference>
<dbReference type="InterPro" id="IPR041698">
    <property type="entry name" value="Methyltransf_25"/>
</dbReference>
<accession>A0A7W7C5E6</accession>
<dbReference type="InterPro" id="IPR050723">
    <property type="entry name" value="CFA/CMAS"/>
</dbReference>
<evidence type="ECO:0000256" key="5">
    <source>
        <dbReference type="ARBA" id="ARBA00023098"/>
    </source>
</evidence>
<comment type="similarity">
    <text evidence="1">Belongs to the CFA/CMAS family.</text>
</comment>
<evidence type="ECO:0000256" key="3">
    <source>
        <dbReference type="ARBA" id="ARBA00022679"/>
    </source>
</evidence>
<dbReference type="Proteomes" id="UP000533598">
    <property type="component" value="Unassembled WGS sequence"/>
</dbReference>